<dbReference type="Proteomes" id="UP000324222">
    <property type="component" value="Unassembled WGS sequence"/>
</dbReference>
<accession>A0A5B7CRD6</accession>
<dbReference type="EMBL" id="VSRR010000193">
    <property type="protein sequence ID" value="MPC12010.1"/>
    <property type="molecule type" value="Genomic_DNA"/>
</dbReference>
<name>A0A5B7CRD6_PORTR</name>
<feature type="region of interest" description="Disordered" evidence="1">
    <location>
        <begin position="1"/>
        <end position="65"/>
    </location>
</feature>
<keyword evidence="3" id="KW-1185">Reference proteome</keyword>
<reference evidence="2 3" key="1">
    <citation type="submission" date="2019-05" db="EMBL/GenBank/DDBJ databases">
        <title>Another draft genome of Portunus trituberculatus and its Hox gene families provides insights of decapod evolution.</title>
        <authorList>
            <person name="Jeong J.-H."/>
            <person name="Song I."/>
            <person name="Kim S."/>
            <person name="Choi T."/>
            <person name="Kim D."/>
            <person name="Ryu S."/>
            <person name="Kim W."/>
        </authorList>
    </citation>
    <scope>NUCLEOTIDE SEQUENCE [LARGE SCALE GENOMIC DNA]</scope>
    <source>
        <tissue evidence="2">Muscle</tissue>
    </source>
</reference>
<proteinExistence type="predicted"/>
<organism evidence="2 3">
    <name type="scientific">Portunus trituberculatus</name>
    <name type="common">Swimming crab</name>
    <name type="synonym">Neptunus trituberculatus</name>
    <dbReference type="NCBI Taxonomy" id="210409"/>
    <lineage>
        <taxon>Eukaryota</taxon>
        <taxon>Metazoa</taxon>
        <taxon>Ecdysozoa</taxon>
        <taxon>Arthropoda</taxon>
        <taxon>Crustacea</taxon>
        <taxon>Multicrustacea</taxon>
        <taxon>Malacostraca</taxon>
        <taxon>Eumalacostraca</taxon>
        <taxon>Eucarida</taxon>
        <taxon>Decapoda</taxon>
        <taxon>Pleocyemata</taxon>
        <taxon>Brachyura</taxon>
        <taxon>Eubrachyura</taxon>
        <taxon>Portunoidea</taxon>
        <taxon>Portunidae</taxon>
        <taxon>Portuninae</taxon>
        <taxon>Portunus</taxon>
    </lineage>
</organism>
<protein>
    <submittedName>
        <fullName evidence="2">Uncharacterized protein</fullName>
    </submittedName>
</protein>
<evidence type="ECO:0000256" key="1">
    <source>
        <dbReference type="SAM" id="MobiDB-lite"/>
    </source>
</evidence>
<sequence length="131" mass="14751">MRKSKSGSIDEKPDAPRLVQKTAHLWQEPDRRQSGRPPPSTSPLRDGRAEGGGGDRASNMKSESLSRPAFHSHAVFRFFRYYWAAERGAAGEDCPLTYYRCPAHLEDVVNMSVLSFWQRLASLVSIKLSDE</sequence>
<dbReference type="OrthoDB" id="6423431at2759"/>
<evidence type="ECO:0000313" key="2">
    <source>
        <dbReference type="EMBL" id="MPC12010.1"/>
    </source>
</evidence>
<gene>
    <name evidence="2" type="ORF">E2C01_004687</name>
</gene>
<evidence type="ECO:0000313" key="3">
    <source>
        <dbReference type="Proteomes" id="UP000324222"/>
    </source>
</evidence>
<comment type="caution">
    <text evidence="2">The sequence shown here is derived from an EMBL/GenBank/DDBJ whole genome shotgun (WGS) entry which is preliminary data.</text>
</comment>
<dbReference type="AlphaFoldDB" id="A0A5B7CRD6"/>